<sequence length="198" mass="21443">MVDGAPLTDSHAAGNEHKDEKAKGTGPHGRQQTEDSIRVSGHVLVEQGVQPVTLEAAEIVGQSEHRKNDQTKHHELLQDCFEIVDCGVKLLDGIDLVVIHEADQQLDIGTEGSRSQQGLRQRAANFVFGSCSLPVTNWTDLSDLRNASLGGEPAGESTADRQEDCQLRLRRNLGVLGLGSVSVLVHMDRSPMVETPIL</sequence>
<geneLocation type="plasmid" evidence="2">
    <name>pSE5369-VIM</name>
</geneLocation>
<organism evidence="2">
    <name type="scientific">Pseudomonas aeruginosa</name>
    <dbReference type="NCBI Taxonomy" id="287"/>
    <lineage>
        <taxon>Bacteria</taxon>
        <taxon>Pseudomonadati</taxon>
        <taxon>Pseudomonadota</taxon>
        <taxon>Gammaproteobacteria</taxon>
        <taxon>Pseudomonadales</taxon>
        <taxon>Pseudomonadaceae</taxon>
        <taxon>Pseudomonas</taxon>
    </lineage>
</organism>
<feature type="region of interest" description="Disordered" evidence="1">
    <location>
        <begin position="1"/>
        <end position="36"/>
    </location>
</feature>
<name>A0A7U3RMI1_PSEAI</name>
<evidence type="ECO:0000256" key="1">
    <source>
        <dbReference type="SAM" id="MobiDB-lite"/>
    </source>
</evidence>
<protein>
    <submittedName>
        <fullName evidence="2">Uncharacterized protein</fullName>
    </submittedName>
</protein>
<proteinExistence type="predicted"/>
<dbReference type="AlphaFoldDB" id="A0A7U3RMI1"/>
<reference evidence="2" key="1">
    <citation type="submission" date="2019-12" db="EMBL/GenBank/DDBJ databases">
        <title>Compelete sequence of pSE5369-VIM.</title>
        <authorList>
            <person name="Zhou D."/>
        </authorList>
    </citation>
    <scope>NUCLEOTIDE SEQUENCE</scope>
    <source>
        <strain evidence="2">SE5369</strain>
        <plasmid evidence="2">pSE5369-VIM</plasmid>
    </source>
</reference>
<feature type="compositionally biased region" description="Basic and acidic residues" evidence="1">
    <location>
        <begin position="14"/>
        <end position="23"/>
    </location>
</feature>
<keyword evidence="2" id="KW-0614">Plasmid</keyword>
<accession>A0A7U3RMI1</accession>
<evidence type="ECO:0000313" key="2">
    <source>
        <dbReference type="EMBL" id="QLG05273.1"/>
    </source>
</evidence>
<dbReference type="EMBL" id="MN894888">
    <property type="protein sequence ID" value="QLG05273.1"/>
    <property type="molecule type" value="Genomic_DNA"/>
</dbReference>